<keyword evidence="1" id="KW-0472">Membrane</keyword>
<comment type="caution">
    <text evidence="2">The sequence shown here is derived from an EMBL/GenBank/DDBJ whole genome shotgun (WGS) entry which is preliminary data.</text>
</comment>
<keyword evidence="1" id="KW-0812">Transmembrane</keyword>
<feature type="transmembrane region" description="Helical" evidence="1">
    <location>
        <begin position="39"/>
        <end position="60"/>
    </location>
</feature>
<dbReference type="RefSeq" id="WP_070177974.1">
    <property type="nucleotide sequence ID" value="NZ_BMJR01000002.1"/>
</dbReference>
<evidence type="ECO:0000313" key="3">
    <source>
        <dbReference type="Proteomes" id="UP000176037"/>
    </source>
</evidence>
<dbReference type="Proteomes" id="UP000176037">
    <property type="component" value="Unassembled WGS sequence"/>
</dbReference>
<protein>
    <submittedName>
        <fullName evidence="2">Uncharacterized protein</fullName>
    </submittedName>
</protein>
<organism evidence="2 3">
    <name type="scientific">Alteromonas lipolytica</name>
    <dbReference type="NCBI Taxonomy" id="1856405"/>
    <lineage>
        <taxon>Bacteria</taxon>
        <taxon>Pseudomonadati</taxon>
        <taxon>Pseudomonadota</taxon>
        <taxon>Gammaproteobacteria</taxon>
        <taxon>Alteromonadales</taxon>
        <taxon>Alteromonadaceae</taxon>
        <taxon>Alteromonas/Salinimonas group</taxon>
        <taxon>Alteromonas</taxon>
    </lineage>
</organism>
<feature type="transmembrane region" description="Helical" evidence="1">
    <location>
        <begin position="6"/>
        <end position="27"/>
    </location>
</feature>
<evidence type="ECO:0000313" key="2">
    <source>
        <dbReference type="EMBL" id="OFI33599.1"/>
    </source>
</evidence>
<sequence length="69" mass="7198">MAGVNISLILQWLVLAAVILAVVGFVLGKRKTGKPVLTALSLGISAFVPIVAVVYLIFLLNKPDINPAG</sequence>
<proteinExistence type="predicted"/>
<name>A0A1E8FCH1_9ALTE</name>
<evidence type="ECO:0000256" key="1">
    <source>
        <dbReference type="SAM" id="Phobius"/>
    </source>
</evidence>
<dbReference type="AlphaFoldDB" id="A0A1E8FCH1"/>
<accession>A0A1E8FCH1</accession>
<keyword evidence="1" id="KW-1133">Transmembrane helix</keyword>
<dbReference type="EMBL" id="MJIC01000015">
    <property type="protein sequence ID" value="OFI33599.1"/>
    <property type="molecule type" value="Genomic_DNA"/>
</dbReference>
<dbReference type="OrthoDB" id="5739727at2"/>
<keyword evidence="3" id="KW-1185">Reference proteome</keyword>
<reference evidence="2 3" key="1">
    <citation type="submission" date="2016-09" db="EMBL/GenBank/DDBJ databases">
        <title>Alteromonas lipolytica, a new species isolated from sea water.</title>
        <authorList>
            <person name="Wu Y.-H."/>
            <person name="Cheng H."/>
            <person name="Xu X.-W."/>
        </authorList>
    </citation>
    <scope>NUCLEOTIDE SEQUENCE [LARGE SCALE GENOMIC DNA]</scope>
    <source>
        <strain evidence="2 3">JW12</strain>
    </source>
</reference>
<dbReference type="STRING" id="1856405.BFC17_02840"/>
<gene>
    <name evidence="2" type="ORF">BFC17_02840</name>
</gene>